<accession>A0A3A9ZKG3</accession>
<evidence type="ECO:0000313" key="2">
    <source>
        <dbReference type="Proteomes" id="UP000281726"/>
    </source>
</evidence>
<comment type="caution">
    <text evidence="1">The sequence shown here is derived from an EMBL/GenBank/DDBJ whole genome shotgun (WGS) entry which is preliminary data.</text>
</comment>
<dbReference type="AlphaFoldDB" id="A0A3A9ZKG3"/>
<name>A0A3A9ZKG3_9ACTN</name>
<dbReference type="OrthoDB" id="4176397at2"/>
<reference evidence="1 2" key="1">
    <citation type="journal article" date="2004" name="Syst. Appl. Microbiol.">
        <title>Cryptoendolithic actinomycetes from antarctic sandstone rock samples: Micromonospora endolithica sp. nov. and two isolates related to Micromonospora coerulea Jensen 1932.</title>
        <authorList>
            <person name="Hirsch P."/>
            <person name="Mevs U."/>
            <person name="Kroppenstedt R.M."/>
            <person name="Schumann P."/>
            <person name="Stackebrandt E."/>
        </authorList>
    </citation>
    <scope>NUCLEOTIDE SEQUENCE [LARGE SCALE GENOMIC DNA]</scope>
    <source>
        <strain evidence="1 2">JCM 12677</strain>
    </source>
</reference>
<evidence type="ECO:0000313" key="1">
    <source>
        <dbReference type="EMBL" id="RKN47796.1"/>
    </source>
</evidence>
<dbReference type="Proteomes" id="UP000281726">
    <property type="component" value="Unassembled WGS sequence"/>
</dbReference>
<gene>
    <name evidence="1" type="ORF">D7223_13720</name>
</gene>
<sequence length="159" mass="17194">MTVFTVRRSGGAHRLLDAAGNRRAALRAHWSMRGGQIETPEGRIGVWTDRGHRRVTVGTAEHPLVLLDGHGSLVAGVPAAWDVGGNRRRFDAVLRSGASRIDVHQPARPGAHVRADVTGQWPRPELVVLAACFGVMSLRRFHHLRTLAVVGAISHGPAH</sequence>
<proteinExistence type="predicted"/>
<protein>
    <submittedName>
        <fullName evidence="1">Uncharacterized protein</fullName>
    </submittedName>
</protein>
<dbReference type="RefSeq" id="WP_120728757.1">
    <property type="nucleotide sequence ID" value="NZ_RBAK01000004.1"/>
</dbReference>
<organism evidence="1 2">
    <name type="scientific">Micromonospora endolithica</name>
    <dbReference type="NCBI Taxonomy" id="230091"/>
    <lineage>
        <taxon>Bacteria</taxon>
        <taxon>Bacillati</taxon>
        <taxon>Actinomycetota</taxon>
        <taxon>Actinomycetes</taxon>
        <taxon>Micromonosporales</taxon>
        <taxon>Micromonosporaceae</taxon>
        <taxon>Micromonospora</taxon>
    </lineage>
</organism>
<keyword evidence="2" id="KW-1185">Reference proteome</keyword>
<dbReference type="EMBL" id="RBAK01000004">
    <property type="protein sequence ID" value="RKN47796.1"/>
    <property type="molecule type" value="Genomic_DNA"/>
</dbReference>